<dbReference type="EMBL" id="JBHRTP010000024">
    <property type="protein sequence ID" value="MFC3108172.1"/>
    <property type="molecule type" value="Genomic_DNA"/>
</dbReference>
<name>A0ABV7EZF9_9BURK</name>
<comment type="caution">
    <text evidence="1">The sequence shown here is derived from an EMBL/GenBank/DDBJ whole genome shotgun (WGS) entry which is preliminary data.</text>
</comment>
<gene>
    <name evidence="1" type="ORF">ACFOFO_09390</name>
</gene>
<proteinExistence type="predicted"/>
<accession>A0ABV7EZF9</accession>
<dbReference type="Proteomes" id="UP001595530">
    <property type="component" value="Unassembled WGS sequence"/>
</dbReference>
<evidence type="ECO:0000313" key="1">
    <source>
        <dbReference type="EMBL" id="MFC3108172.1"/>
    </source>
</evidence>
<keyword evidence="2" id="KW-1185">Reference proteome</keyword>
<sequence>MAARINFNNRDNAMHHHQLFDEKSDWYASSRPVYPDALFSCLVGLCPATRQAWDCATGAGVCGSSECQRAVQMDQRLLAGRKPPVAGDLTDFTA</sequence>
<protein>
    <submittedName>
        <fullName evidence="1">Uncharacterized protein</fullName>
    </submittedName>
</protein>
<dbReference type="RefSeq" id="WP_390331420.1">
    <property type="nucleotide sequence ID" value="NZ_JBHRTP010000024.1"/>
</dbReference>
<reference evidence="2" key="1">
    <citation type="journal article" date="2019" name="Int. J. Syst. Evol. Microbiol.">
        <title>The Global Catalogue of Microorganisms (GCM) 10K type strain sequencing project: providing services to taxonomists for standard genome sequencing and annotation.</title>
        <authorList>
            <consortium name="The Broad Institute Genomics Platform"/>
            <consortium name="The Broad Institute Genome Sequencing Center for Infectious Disease"/>
            <person name="Wu L."/>
            <person name="Ma J."/>
        </authorList>
    </citation>
    <scope>NUCLEOTIDE SEQUENCE [LARGE SCALE GENOMIC DNA]</scope>
    <source>
        <strain evidence="2">KCTC 42986</strain>
    </source>
</reference>
<organism evidence="1 2">
    <name type="scientific">Undibacterium arcticum</name>
    <dbReference type="NCBI Taxonomy" id="1762892"/>
    <lineage>
        <taxon>Bacteria</taxon>
        <taxon>Pseudomonadati</taxon>
        <taxon>Pseudomonadota</taxon>
        <taxon>Betaproteobacteria</taxon>
        <taxon>Burkholderiales</taxon>
        <taxon>Oxalobacteraceae</taxon>
        <taxon>Undibacterium</taxon>
    </lineage>
</organism>
<evidence type="ECO:0000313" key="2">
    <source>
        <dbReference type="Proteomes" id="UP001595530"/>
    </source>
</evidence>